<evidence type="ECO:0000256" key="1">
    <source>
        <dbReference type="ARBA" id="ARBA00022837"/>
    </source>
</evidence>
<organism evidence="3">
    <name type="scientific">Gongylonema pulchrum</name>
    <dbReference type="NCBI Taxonomy" id="637853"/>
    <lineage>
        <taxon>Eukaryota</taxon>
        <taxon>Metazoa</taxon>
        <taxon>Ecdysozoa</taxon>
        <taxon>Nematoda</taxon>
        <taxon>Chromadorea</taxon>
        <taxon>Rhabditida</taxon>
        <taxon>Spirurina</taxon>
        <taxon>Spiruromorpha</taxon>
        <taxon>Spiruroidea</taxon>
        <taxon>Gongylonematidae</taxon>
        <taxon>Gongylonema</taxon>
    </lineage>
</organism>
<protein>
    <submittedName>
        <fullName evidence="3">EF-hand domain-containing protein</fullName>
    </submittedName>
</protein>
<dbReference type="SUPFAM" id="SSF47473">
    <property type="entry name" value="EF-hand"/>
    <property type="match status" value="1"/>
</dbReference>
<feature type="domain" description="EF-hand" evidence="2">
    <location>
        <begin position="12"/>
        <end position="46"/>
    </location>
</feature>
<reference evidence="3" key="1">
    <citation type="submission" date="2016-06" db="UniProtKB">
        <authorList>
            <consortium name="WormBaseParasite"/>
        </authorList>
    </citation>
    <scope>IDENTIFICATION</scope>
</reference>
<sequence>LKALLKEIADDLSDEQLEAAVDEIDEDGSGKIEFEEFWELMAGEAD</sequence>
<dbReference type="PROSITE" id="PS00018">
    <property type="entry name" value="EF_HAND_1"/>
    <property type="match status" value="1"/>
</dbReference>
<proteinExistence type="predicted"/>
<dbReference type="InterPro" id="IPR002048">
    <property type="entry name" value="EF_hand_dom"/>
</dbReference>
<dbReference type="PROSITE" id="PS50222">
    <property type="entry name" value="EF_HAND_2"/>
    <property type="match status" value="1"/>
</dbReference>
<dbReference type="Gene3D" id="1.10.238.10">
    <property type="entry name" value="EF-hand"/>
    <property type="match status" value="1"/>
</dbReference>
<evidence type="ECO:0000313" key="3">
    <source>
        <dbReference type="WBParaSite" id="GPUH_0000903901-mRNA-1"/>
    </source>
</evidence>
<dbReference type="GO" id="GO:0005509">
    <property type="term" value="F:calcium ion binding"/>
    <property type="evidence" value="ECO:0007669"/>
    <property type="project" value="InterPro"/>
</dbReference>
<dbReference type="AlphaFoldDB" id="A0A183DJY8"/>
<evidence type="ECO:0000259" key="2">
    <source>
        <dbReference type="PROSITE" id="PS50222"/>
    </source>
</evidence>
<dbReference type="WBParaSite" id="GPUH_0000903901-mRNA-1">
    <property type="protein sequence ID" value="GPUH_0000903901-mRNA-1"/>
    <property type="gene ID" value="GPUH_0000903901"/>
</dbReference>
<dbReference type="Pfam" id="PF13499">
    <property type="entry name" value="EF-hand_7"/>
    <property type="match status" value="1"/>
</dbReference>
<dbReference type="InterPro" id="IPR011992">
    <property type="entry name" value="EF-hand-dom_pair"/>
</dbReference>
<keyword evidence="1" id="KW-0106">Calcium</keyword>
<accession>A0A183DJY8</accession>
<dbReference type="InterPro" id="IPR018247">
    <property type="entry name" value="EF_Hand_1_Ca_BS"/>
</dbReference>
<name>A0A183DJY8_9BILA</name>